<dbReference type="AlphaFoldDB" id="A0A074YYI8"/>
<dbReference type="Proteomes" id="UP000030641">
    <property type="component" value="Unassembled WGS sequence"/>
</dbReference>
<keyword evidence="3" id="KW-1185">Reference proteome</keyword>
<dbReference type="RefSeq" id="XP_013347516.1">
    <property type="nucleotide sequence ID" value="XM_013492062.1"/>
</dbReference>
<dbReference type="OrthoDB" id="3881740at2759"/>
<proteinExistence type="predicted"/>
<evidence type="ECO:0000313" key="3">
    <source>
        <dbReference type="Proteomes" id="UP000030641"/>
    </source>
</evidence>
<accession>A0A074YYI8</accession>
<dbReference type="InParanoid" id="A0A074YYI8"/>
<dbReference type="HOGENOM" id="CLU_1008269_0_0_1"/>
<gene>
    <name evidence="2" type="ORF">AUEXF2481DRAFT_36553</name>
</gene>
<reference evidence="2 3" key="1">
    <citation type="journal article" date="2014" name="BMC Genomics">
        <title>Genome sequencing of four Aureobasidium pullulans varieties: biotechnological potential, stress tolerance, and description of new species.</title>
        <authorList>
            <person name="Gostin Ar C."/>
            <person name="Ohm R.A."/>
            <person name="Kogej T."/>
            <person name="Sonjak S."/>
            <person name="Turk M."/>
            <person name="Zajc J."/>
            <person name="Zalar P."/>
            <person name="Grube M."/>
            <person name="Sun H."/>
            <person name="Han J."/>
            <person name="Sharma A."/>
            <person name="Chiniquy J."/>
            <person name="Ngan C.Y."/>
            <person name="Lipzen A."/>
            <person name="Barry K."/>
            <person name="Grigoriev I.V."/>
            <person name="Gunde-Cimerman N."/>
        </authorList>
    </citation>
    <scope>NUCLEOTIDE SEQUENCE [LARGE SCALE GENOMIC DNA]</scope>
    <source>
        <strain evidence="2 3">EXF-2481</strain>
    </source>
</reference>
<name>A0A074YYI8_AURSE</name>
<evidence type="ECO:0000313" key="2">
    <source>
        <dbReference type="EMBL" id="KEQ99237.1"/>
    </source>
</evidence>
<feature type="region of interest" description="Disordered" evidence="1">
    <location>
        <begin position="133"/>
        <end position="173"/>
    </location>
</feature>
<sequence length="290" mass="32151">MPPTASRVSNQFEPTPAAGIGEMVICIHCQSQKLPKNSLQRKEEHLRICPSFSLSPIANERDANGRTMLEDSIARRAERTKPGNLRAVRGTGGVDGRELLRLQRLGAALAYGSAGDVQEGIQERVERILRGEGRRNDEVSDGASYQQQQQQQDSPDLDDFQTFDTPAPFADRGGARENETMAALLESATRNTTAVPSSNNARKRTLPTDLHDSPSISQRLSNLTNNSNSNNNNNTPHSVTVGQNKKLKHAELYLDEDDFDFVSSAQTAREERFAALVERLARLVRLRDMR</sequence>
<protein>
    <submittedName>
        <fullName evidence="2">Uncharacterized protein</fullName>
    </submittedName>
</protein>
<evidence type="ECO:0000256" key="1">
    <source>
        <dbReference type="SAM" id="MobiDB-lite"/>
    </source>
</evidence>
<dbReference type="GeneID" id="25365597"/>
<feature type="compositionally biased region" description="Polar residues" evidence="1">
    <location>
        <begin position="189"/>
        <end position="200"/>
    </location>
</feature>
<feature type="region of interest" description="Disordered" evidence="1">
    <location>
        <begin position="189"/>
        <end position="240"/>
    </location>
</feature>
<feature type="compositionally biased region" description="Low complexity" evidence="1">
    <location>
        <begin position="220"/>
        <end position="235"/>
    </location>
</feature>
<dbReference type="EMBL" id="KL584751">
    <property type="protein sequence ID" value="KEQ99237.1"/>
    <property type="molecule type" value="Genomic_DNA"/>
</dbReference>
<organism evidence="2 3">
    <name type="scientific">Aureobasidium subglaciale (strain EXF-2481)</name>
    <name type="common">Aureobasidium pullulans var. subglaciale</name>
    <dbReference type="NCBI Taxonomy" id="1043005"/>
    <lineage>
        <taxon>Eukaryota</taxon>
        <taxon>Fungi</taxon>
        <taxon>Dikarya</taxon>
        <taxon>Ascomycota</taxon>
        <taxon>Pezizomycotina</taxon>
        <taxon>Dothideomycetes</taxon>
        <taxon>Dothideomycetidae</taxon>
        <taxon>Dothideales</taxon>
        <taxon>Saccotheciaceae</taxon>
        <taxon>Aureobasidium</taxon>
    </lineage>
</organism>